<evidence type="ECO:0000256" key="1">
    <source>
        <dbReference type="SAM" id="SignalP"/>
    </source>
</evidence>
<gene>
    <name evidence="2" type="ORF">G3R48_06385</name>
</gene>
<dbReference type="EMBL" id="JAAIKR010000004">
    <property type="protein sequence ID" value="MBR9727612.1"/>
    <property type="molecule type" value="Genomic_DNA"/>
</dbReference>
<evidence type="ECO:0000313" key="3">
    <source>
        <dbReference type="Proteomes" id="UP000811844"/>
    </source>
</evidence>
<keyword evidence="1" id="KW-0732">Signal</keyword>
<dbReference type="Proteomes" id="UP000811844">
    <property type="component" value="Unassembled WGS sequence"/>
</dbReference>
<feature type="chain" id="PRO_5047526976" description="RcnB family protein" evidence="1">
    <location>
        <begin position="32"/>
        <end position="212"/>
    </location>
</feature>
<organism evidence="2 3">
    <name type="scientific">Shewanella intestini</name>
    <dbReference type="NCBI Taxonomy" id="2017544"/>
    <lineage>
        <taxon>Bacteria</taxon>
        <taxon>Pseudomonadati</taxon>
        <taxon>Pseudomonadota</taxon>
        <taxon>Gammaproteobacteria</taxon>
        <taxon>Alteromonadales</taxon>
        <taxon>Shewanellaceae</taxon>
        <taxon>Shewanella</taxon>
    </lineage>
</organism>
<feature type="signal peptide" evidence="1">
    <location>
        <begin position="1"/>
        <end position="31"/>
    </location>
</feature>
<evidence type="ECO:0008006" key="4">
    <source>
        <dbReference type="Google" id="ProtNLM"/>
    </source>
</evidence>
<name>A0ABS5I0R9_9GAMM</name>
<sequence>MNMSFVRPRKVAVMLLFCSVFRGVSMTPAMATSSGAVLASSQVVMSQFAILNHAALYPHKRLHHERHHHDHSKHHKKHYSHARDPWHWGASWDSRWRKSVGIGWISGFYDPWRWNSWDKRHWNGRYIHAQRYVRPTPVVTPIKIIPKAAPLSKRTTHMAYDSGLHSLPANAKVVIRNNKPYYVWQGVTYQYDWSKERYMVVEDNAVESVKTQ</sequence>
<dbReference type="RefSeq" id="WP_153661793.1">
    <property type="nucleotide sequence ID" value="NZ_JAAIKR010000004.1"/>
</dbReference>
<comment type="caution">
    <text evidence="2">The sequence shown here is derived from an EMBL/GenBank/DDBJ whole genome shotgun (WGS) entry which is preliminary data.</text>
</comment>
<proteinExistence type="predicted"/>
<accession>A0ABS5I0R9</accession>
<keyword evidence="3" id="KW-1185">Reference proteome</keyword>
<protein>
    <recommendedName>
        <fullName evidence="4">RcnB family protein</fullName>
    </recommendedName>
</protein>
<reference evidence="2 3" key="1">
    <citation type="submission" date="2020-02" db="EMBL/GenBank/DDBJ databases">
        <title>Shewanella WXL01 sp. nov., a marine bacterium isolated from green algae in Luhuitou Fringing Reef (Northern South China Sea).</title>
        <authorList>
            <person name="Wang X."/>
        </authorList>
    </citation>
    <scope>NUCLEOTIDE SEQUENCE [LARGE SCALE GENOMIC DNA]</scope>
    <source>
        <strain evidence="2 3">MCCC 1A01895</strain>
    </source>
</reference>
<evidence type="ECO:0000313" key="2">
    <source>
        <dbReference type="EMBL" id="MBR9727612.1"/>
    </source>
</evidence>